<dbReference type="Proteomes" id="UP000011543">
    <property type="component" value="Unassembled WGS sequence"/>
</dbReference>
<dbReference type="PATRIC" id="fig|547559.17.peg.1941"/>
<sequence>MSEPKSTRRTLFQLAGAGLVSAASLASNTAGATSDPDASLVFDEQTSDGTSITIAEASSSVDGMLAARSDETGEFGRTTIEAGTTIEDLTLEFSEPIGDDGEIDIAVSIYDGETRQGIAREVATVTFEDTVDVVPGVDERFVEADPSSGFNYPYYLRAGSTCRRRSAARARRTDSPYTDDMGSADGGASRIKKRPRTKNPYLEPAEIGAHGRGRPESQHGVGPIDRDQRRRRQ</sequence>
<dbReference type="GeneID" id="25139627"/>
<dbReference type="AlphaFoldDB" id="L9UYG0"/>
<feature type="region of interest" description="Disordered" evidence="1">
    <location>
        <begin position="163"/>
        <end position="233"/>
    </location>
</feature>
<dbReference type="RefSeq" id="WP_004267343.1">
    <property type="nucleotide sequence ID" value="NC_013922.1"/>
</dbReference>
<dbReference type="InterPro" id="IPR006311">
    <property type="entry name" value="TAT_signal"/>
</dbReference>
<name>L9UYG0_NATMM</name>
<comment type="caution">
    <text evidence="2">The sequence shown here is derived from an EMBL/GenBank/DDBJ whole genome shotgun (WGS) entry which is preliminary data.</text>
</comment>
<proteinExistence type="predicted"/>
<evidence type="ECO:0000256" key="1">
    <source>
        <dbReference type="SAM" id="MobiDB-lite"/>
    </source>
</evidence>
<accession>L9UYG0</accession>
<feature type="compositionally biased region" description="Basic and acidic residues" evidence="1">
    <location>
        <begin position="224"/>
        <end position="233"/>
    </location>
</feature>
<dbReference type="PROSITE" id="PS51318">
    <property type="entry name" value="TAT"/>
    <property type="match status" value="1"/>
</dbReference>
<reference evidence="2 3" key="1">
    <citation type="journal article" date="2014" name="PLoS Genet.">
        <title>Phylogenetically driven sequencing of extremely halophilic archaea reveals strategies for static and dynamic osmo-response.</title>
        <authorList>
            <person name="Becker E.A."/>
            <person name="Seitzer P.M."/>
            <person name="Tritt A."/>
            <person name="Larsen D."/>
            <person name="Krusor M."/>
            <person name="Yao A.I."/>
            <person name="Wu D."/>
            <person name="Madern D."/>
            <person name="Eisen J.A."/>
            <person name="Darling A.E."/>
            <person name="Facciotti M.T."/>
        </authorList>
    </citation>
    <scope>NUCLEOTIDE SEQUENCE [LARGE SCALE GENOMIC DNA]</scope>
    <source>
        <strain evidence="3">ATCC 43099 / DSM 3394 / CCM 3739 / CIP 104546 / IAM 13178 / JCM 8861 / NBRC 102185 / NCIMB 2190 / MS3</strain>
    </source>
</reference>
<organism evidence="2 3">
    <name type="scientific">Natrialba magadii (strain ATCC 43099 / DSM 3394 / CCM 3739 / CIP 104546 / IAM 13178 / JCM 8861 / NBRC 102185 / NCIMB 2190 / MS3)</name>
    <name type="common">Natronobacterium magadii</name>
    <dbReference type="NCBI Taxonomy" id="547559"/>
    <lineage>
        <taxon>Archaea</taxon>
        <taxon>Methanobacteriati</taxon>
        <taxon>Methanobacteriota</taxon>
        <taxon>Stenosarchaea group</taxon>
        <taxon>Halobacteria</taxon>
        <taxon>Halobacteriales</taxon>
        <taxon>Natrialbaceae</taxon>
        <taxon>Natrialba</taxon>
    </lineage>
</organism>
<evidence type="ECO:0000313" key="3">
    <source>
        <dbReference type="Proteomes" id="UP000011543"/>
    </source>
</evidence>
<dbReference type="OrthoDB" id="8638at2157"/>
<evidence type="ECO:0008006" key="4">
    <source>
        <dbReference type="Google" id="ProtNLM"/>
    </source>
</evidence>
<evidence type="ECO:0000313" key="2">
    <source>
        <dbReference type="EMBL" id="ELY29904.1"/>
    </source>
</evidence>
<gene>
    <name evidence="2" type="ORF">C500_09849</name>
</gene>
<protein>
    <recommendedName>
        <fullName evidence="4">Secreted glycoprotein</fullName>
    </recommendedName>
</protein>
<dbReference type="EMBL" id="AOHS01000034">
    <property type="protein sequence ID" value="ELY29904.1"/>
    <property type="molecule type" value="Genomic_DNA"/>
</dbReference>